<reference evidence="1" key="1">
    <citation type="submission" date="2021-06" db="EMBL/GenBank/DDBJ databases">
        <authorList>
            <person name="Kallberg Y."/>
            <person name="Tangrot J."/>
            <person name="Rosling A."/>
        </authorList>
    </citation>
    <scope>NUCLEOTIDE SEQUENCE</scope>
    <source>
        <strain evidence="1">28 12/20/2015</strain>
    </source>
</reference>
<proteinExistence type="predicted"/>
<gene>
    <name evidence="1" type="ORF">SPELUC_LOCUS1437</name>
</gene>
<keyword evidence="2" id="KW-1185">Reference proteome</keyword>
<accession>A0ACA9KCB3</accession>
<sequence>MEKDERFKILPAHQFHLTKETKKKDDPLIFKELLIEITDNSKELVFIPVNNLNYHWSLLVYQVKEKKFWHWDTLGGANYQYVKPLVKELVEQIRQVRNIKEDYLERYLIKQHELRQNNGSDCGIAVIAIMRRIIKLKNQN</sequence>
<protein>
    <submittedName>
        <fullName evidence="1">11364_t:CDS:1</fullName>
    </submittedName>
</protein>
<evidence type="ECO:0000313" key="2">
    <source>
        <dbReference type="Proteomes" id="UP000789366"/>
    </source>
</evidence>
<dbReference type="Proteomes" id="UP000789366">
    <property type="component" value="Unassembled WGS sequence"/>
</dbReference>
<comment type="caution">
    <text evidence="1">The sequence shown here is derived from an EMBL/GenBank/DDBJ whole genome shotgun (WGS) entry which is preliminary data.</text>
</comment>
<dbReference type="EMBL" id="CAJVPW010000767">
    <property type="protein sequence ID" value="CAG8465145.1"/>
    <property type="molecule type" value="Genomic_DNA"/>
</dbReference>
<evidence type="ECO:0000313" key="1">
    <source>
        <dbReference type="EMBL" id="CAG8465145.1"/>
    </source>
</evidence>
<organism evidence="1 2">
    <name type="scientific">Cetraspora pellucida</name>
    <dbReference type="NCBI Taxonomy" id="1433469"/>
    <lineage>
        <taxon>Eukaryota</taxon>
        <taxon>Fungi</taxon>
        <taxon>Fungi incertae sedis</taxon>
        <taxon>Mucoromycota</taxon>
        <taxon>Glomeromycotina</taxon>
        <taxon>Glomeromycetes</taxon>
        <taxon>Diversisporales</taxon>
        <taxon>Gigasporaceae</taxon>
        <taxon>Cetraspora</taxon>
    </lineage>
</organism>
<name>A0ACA9KCB3_9GLOM</name>